<dbReference type="RefSeq" id="WP_196610497.1">
    <property type="nucleotide sequence ID" value="NZ_VRYY01000651.1"/>
</dbReference>
<name>A0ABS0J9K5_9BACT</name>
<dbReference type="GO" id="GO:0004476">
    <property type="term" value="F:mannose-6-phosphate isomerase activity"/>
    <property type="evidence" value="ECO:0007669"/>
    <property type="project" value="UniProtKB-EC"/>
</dbReference>
<dbReference type="SUPFAM" id="SSF51182">
    <property type="entry name" value="RmlC-like cupins"/>
    <property type="match status" value="1"/>
</dbReference>
<dbReference type="Gene3D" id="3.90.550.10">
    <property type="entry name" value="Spore Coat Polysaccharide Biosynthesis Protein SpsA, Chain A"/>
    <property type="match status" value="1"/>
</dbReference>
<dbReference type="InterPro" id="IPR011051">
    <property type="entry name" value="RmlC_Cupin_sf"/>
</dbReference>
<dbReference type="Gene3D" id="2.60.120.10">
    <property type="entry name" value="Jelly Rolls"/>
    <property type="match status" value="1"/>
</dbReference>
<reference evidence="12 13" key="1">
    <citation type="submission" date="2019-08" db="EMBL/GenBank/DDBJ databases">
        <authorList>
            <person name="Luo N."/>
        </authorList>
    </citation>
    <scope>NUCLEOTIDE SEQUENCE [LARGE SCALE GENOMIC DNA]</scope>
    <source>
        <strain evidence="12 13">NCIMB 9442</strain>
    </source>
</reference>
<evidence type="ECO:0000256" key="5">
    <source>
        <dbReference type="ARBA" id="ARBA00022741"/>
    </source>
</evidence>
<feature type="domain" description="MannoseP isomerase/GMP-like beta-helix" evidence="11">
    <location>
        <begin position="322"/>
        <end position="375"/>
    </location>
</feature>
<evidence type="ECO:0000256" key="3">
    <source>
        <dbReference type="ARBA" id="ARBA00022679"/>
    </source>
</evidence>
<evidence type="ECO:0000256" key="4">
    <source>
        <dbReference type="ARBA" id="ARBA00022695"/>
    </source>
</evidence>
<dbReference type="InterPro" id="IPR005835">
    <property type="entry name" value="NTP_transferase_dom"/>
</dbReference>
<accession>A0ABS0J9K5</accession>
<dbReference type="PANTHER" id="PTHR46390:SF1">
    <property type="entry name" value="MANNOSE-1-PHOSPHATE GUANYLYLTRANSFERASE"/>
    <property type="match status" value="1"/>
</dbReference>
<evidence type="ECO:0000313" key="13">
    <source>
        <dbReference type="Proteomes" id="UP001194469"/>
    </source>
</evidence>
<dbReference type="SUPFAM" id="SSF53448">
    <property type="entry name" value="Nucleotide-diphospho-sugar transferases"/>
    <property type="match status" value="1"/>
</dbReference>
<evidence type="ECO:0000256" key="6">
    <source>
        <dbReference type="ARBA" id="ARBA00023134"/>
    </source>
</evidence>
<dbReference type="EMBL" id="VRYY01000651">
    <property type="protein sequence ID" value="MBG3878626.1"/>
    <property type="molecule type" value="Genomic_DNA"/>
</dbReference>
<evidence type="ECO:0000256" key="1">
    <source>
        <dbReference type="ARBA" id="ARBA00006115"/>
    </source>
</evidence>
<dbReference type="Proteomes" id="UP001194469">
    <property type="component" value="Unassembled WGS sequence"/>
</dbReference>
<keyword evidence="13" id="KW-1185">Reference proteome</keyword>
<proteinExistence type="inferred from homology"/>
<evidence type="ECO:0000256" key="2">
    <source>
        <dbReference type="ARBA" id="ARBA00012387"/>
    </source>
</evidence>
<evidence type="ECO:0000256" key="8">
    <source>
        <dbReference type="RuleBase" id="RU004190"/>
    </source>
</evidence>
<dbReference type="InterPro" id="IPR001538">
    <property type="entry name" value="Man6P_isomerase-2_C"/>
</dbReference>
<evidence type="ECO:0000259" key="11">
    <source>
        <dbReference type="Pfam" id="PF22640"/>
    </source>
</evidence>
<dbReference type="GO" id="GO:0004475">
    <property type="term" value="F:mannose-1-phosphate guanylyltransferase (GTP) activity"/>
    <property type="evidence" value="ECO:0007669"/>
    <property type="project" value="UniProtKB-EC"/>
</dbReference>
<protein>
    <recommendedName>
        <fullName evidence="2">mannose-1-phosphate guanylyltransferase</fullName>
        <ecNumber evidence="2">2.7.7.13</ecNumber>
    </recommendedName>
</protein>
<dbReference type="PANTHER" id="PTHR46390">
    <property type="entry name" value="MANNOSE-1-PHOSPHATE GUANYLYLTRANSFERASE"/>
    <property type="match status" value="1"/>
</dbReference>
<dbReference type="InterPro" id="IPR006375">
    <property type="entry name" value="Man1P_GuaTrfase/Man6P_Isoase"/>
</dbReference>
<dbReference type="Pfam" id="PF22640">
    <property type="entry name" value="ManC_GMP_beta-helix"/>
    <property type="match status" value="1"/>
</dbReference>
<keyword evidence="5" id="KW-0547">Nucleotide-binding</keyword>
<feature type="domain" description="Mannose-6-phosphate isomerase type II C-terminal" evidence="10">
    <location>
        <begin position="383"/>
        <end position="493"/>
    </location>
</feature>
<dbReference type="InterPro" id="IPR029044">
    <property type="entry name" value="Nucleotide-diphossugar_trans"/>
</dbReference>
<evidence type="ECO:0000259" key="10">
    <source>
        <dbReference type="Pfam" id="PF01050"/>
    </source>
</evidence>
<dbReference type="EC" id="2.7.7.13" evidence="2"/>
<keyword evidence="6" id="KW-0342">GTP-binding</keyword>
<dbReference type="CDD" id="cd02213">
    <property type="entry name" value="cupin_PMI_typeII_C"/>
    <property type="match status" value="1"/>
</dbReference>
<keyword evidence="3 12" id="KW-0808">Transferase</keyword>
<evidence type="ECO:0000259" key="9">
    <source>
        <dbReference type="Pfam" id="PF00483"/>
    </source>
</evidence>
<dbReference type="InterPro" id="IPR049577">
    <property type="entry name" value="GMPP_N"/>
</dbReference>
<sequence length="501" mass="54544">MTILPANASPAALDRCHAVILAGGSGTRLWPLSRALFPKQLLALNGDLSLLQQTVRRVLSLFPPERVHIVTNEEHVFEVRAQARSLDERLDTQVLAEPVGRNTLPAILLGLDAAMNAAKGTAEADAAALPPLLAVFPSDHQLHDEARWGAAVTRGAGLAAEGWTVTFGVPPTTPETGYGYIRRGAPLPTADAAPQGAAFAVDGFVEKPDLETARGFLRQGMHFWNSGMFVLNGGVLLSAVERFQPALAAWWTTRTDTTLAPGIPLTHGYSTLPSISIDYGIMEHVDRIAVVEAAFGWDDLGSWEALYRLGAKDERGCVVQGDTMALDCDDCLLLSRGGKLVAIGLSNVIAVQTRDATLICAKDQVQRVKDVVEKLKAEKSPLVDVHLTVRRPWGNYTVLDEGPGRKVKRIEVNPGARLSLQMHHHRSEHWVVAKGAALVQVGNEERTLTENEWMDIPKATLHRLTNPGRIPLELIEIQSGPYLGEDDIVRFDDVYGRRKEG</sequence>
<dbReference type="InterPro" id="IPR014710">
    <property type="entry name" value="RmlC-like_jellyroll"/>
</dbReference>
<dbReference type="InterPro" id="IPR054566">
    <property type="entry name" value="ManC/GMP-like_b-helix"/>
</dbReference>
<keyword evidence="12" id="KW-0413">Isomerase</keyword>
<organism evidence="12 13">
    <name type="scientific">Nitratidesulfovibrio oxamicus</name>
    <dbReference type="NCBI Taxonomy" id="32016"/>
    <lineage>
        <taxon>Bacteria</taxon>
        <taxon>Pseudomonadati</taxon>
        <taxon>Thermodesulfobacteriota</taxon>
        <taxon>Desulfovibrionia</taxon>
        <taxon>Desulfovibrionales</taxon>
        <taxon>Desulfovibrionaceae</taxon>
        <taxon>Nitratidesulfovibrio</taxon>
    </lineage>
</organism>
<dbReference type="NCBIfam" id="TIGR01479">
    <property type="entry name" value="GMP_PMI"/>
    <property type="match status" value="1"/>
</dbReference>
<comment type="caution">
    <text evidence="12">The sequence shown here is derived from an EMBL/GenBank/DDBJ whole genome shotgun (WGS) entry which is preliminary data.</text>
</comment>
<dbReference type="InterPro" id="IPR051161">
    <property type="entry name" value="Mannose-6P_isomerase_type2"/>
</dbReference>
<feature type="domain" description="Nucleotidyl transferase" evidence="9">
    <location>
        <begin position="18"/>
        <end position="314"/>
    </location>
</feature>
<comment type="catalytic activity">
    <reaction evidence="7">
        <text>alpha-D-mannose 1-phosphate + GTP + H(+) = GDP-alpha-D-mannose + diphosphate</text>
        <dbReference type="Rhea" id="RHEA:15229"/>
        <dbReference type="ChEBI" id="CHEBI:15378"/>
        <dbReference type="ChEBI" id="CHEBI:33019"/>
        <dbReference type="ChEBI" id="CHEBI:37565"/>
        <dbReference type="ChEBI" id="CHEBI:57527"/>
        <dbReference type="ChEBI" id="CHEBI:58409"/>
        <dbReference type="EC" id="2.7.7.13"/>
    </reaction>
</comment>
<evidence type="ECO:0000313" key="12">
    <source>
        <dbReference type="EMBL" id="MBG3878626.1"/>
    </source>
</evidence>
<gene>
    <name evidence="12" type="ORF">FVW20_16845</name>
</gene>
<comment type="similarity">
    <text evidence="1 8">Belongs to the mannose-6-phosphate isomerase type 2 family.</text>
</comment>
<keyword evidence="4 12" id="KW-0548">Nucleotidyltransferase</keyword>
<dbReference type="Pfam" id="PF00483">
    <property type="entry name" value="NTP_transferase"/>
    <property type="match status" value="1"/>
</dbReference>
<dbReference type="Pfam" id="PF01050">
    <property type="entry name" value="MannoseP_isomer"/>
    <property type="match status" value="1"/>
</dbReference>
<evidence type="ECO:0000256" key="7">
    <source>
        <dbReference type="ARBA" id="ARBA00047343"/>
    </source>
</evidence>
<dbReference type="CDD" id="cd02509">
    <property type="entry name" value="GDP-M1P_Guanylyltransferase"/>
    <property type="match status" value="1"/>
</dbReference>